<dbReference type="Proteomes" id="UP000192674">
    <property type="component" value="Unassembled WGS sequence"/>
</dbReference>
<feature type="transmembrane region" description="Helical" evidence="1">
    <location>
        <begin position="74"/>
        <end position="94"/>
    </location>
</feature>
<proteinExistence type="predicted"/>
<feature type="transmembrane region" description="Helical" evidence="1">
    <location>
        <begin position="6"/>
        <end position="26"/>
    </location>
</feature>
<dbReference type="EMBL" id="FWXV01000007">
    <property type="protein sequence ID" value="SMD22063.1"/>
    <property type="molecule type" value="Genomic_DNA"/>
</dbReference>
<keyword evidence="3" id="KW-1185">Reference proteome</keyword>
<feature type="transmembrane region" description="Helical" evidence="1">
    <location>
        <begin position="101"/>
        <end position="122"/>
    </location>
</feature>
<dbReference type="AlphaFoldDB" id="A0A1Y5XZ05"/>
<gene>
    <name evidence="2" type="ORF">SAMN05661093_07295</name>
</gene>
<evidence type="ECO:0008006" key="4">
    <source>
        <dbReference type="Google" id="ProtNLM"/>
    </source>
</evidence>
<organism evidence="2 3">
    <name type="scientific">Kibdelosporangium aridum</name>
    <dbReference type="NCBI Taxonomy" id="2030"/>
    <lineage>
        <taxon>Bacteria</taxon>
        <taxon>Bacillati</taxon>
        <taxon>Actinomycetota</taxon>
        <taxon>Actinomycetes</taxon>
        <taxon>Pseudonocardiales</taxon>
        <taxon>Pseudonocardiaceae</taxon>
        <taxon>Kibdelosporangium</taxon>
    </lineage>
</organism>
<accession>A0A1Y5XZ05</accession>
<keyword evidence="1" id="KW-1133">Transmembrane helix</keyword>
<protein>
    <recommendedName>
        <fullName evidence="4">Integral membrane protein</fullName>
    </recommendedName>
</protein>
<feature type="transmembrane region" description="Helical" evidence="1">
    <location>
        <begin position="38"/>
        <end position="62"/>
    </location>
</feature>
<evidence type="ECO:0000313" key="2">
    <source>
        <dbReference type="EMBL" id="SMD22063.1"/>
    </source>
</evidence>
<sequence>MVDVLATVLTFAAIGLAVWGLVLIVLNKRFALNRPYGLALAGAVLVLELALLVQLVIGLVNVFTTDRAVDKWTFIGYLAGPVLILPLAAVWAAAERSRWGSGVLVIGCLTIPVLIVRLRQIWDGHG</sequence>
<dbReference type="RefSeq" id="WP_084431123.1">
    <property type="nucleotide sequence ID" value="NZ_FWXV01000007.1"/>
</dbReference>
<reference evidence="2 3" key="1">
    <citation type="submission" date="2017-04" db="EMBL/GenBank/DDBJ databases">
        <authorList>
            <person name="Afonso C.L."/>
            <person name="Miller P.J."/>
            <person name="Scott M.A."/>
            <person name="Spackman E."/>
            <person name="Goraichik I."/>
            <person name="Dimitrov K.M."/>
            <person name="Suarez D.L."/>
            <person name="Swayne D.E."/>
        </authorList>
    </citation>
    <scope>NUCLEOTIDE SEQUENCE [LARGE SCALE GENOMIC DNA]</scope>
    <source>
        <strain evidence="2 3">DSM 43828</strain>
    </source>
</reference>
<keyword evidence="1" id="KW-0472">Membrane</keyword>
<evidence type="ECO:0000256" key="1">
    <source>
        <dbReference type="SAM" id="Phobius"/>
    </source>
</evidence>
<evidence type="ECO:0000313" key="3">
    <source>
        <dbReference type="Proteomes" id="UP000192674"/>
    </source>
</evidence>
<keyword evidence="1" id="KW-0812">Transmembrane</keyword>
<name>A0A1Y5XZ05_KIBAR</name>
<dbReference type="OrthoDB" id="3828660at2"/>